<name>A0ABQ5FPI3_9ASTR</name>
<comment type="caution">
    <text evidence="1">The sequence shown here is derived from an EMBL/GenBank/DDBJ whole genome shotgun (WGS) entry which is preliminary data.</text>
</comment>
<organism evidence="1 2">
    <name type="scientific">Tanacetum coccineum</name>
    <dbReference type="NCBI Taxonomy" id="301880"/>
    <lineage>
        <taxon>Eukaryota</taxon>
        <taxon>Viridiplantae</taxon>
        <taxon>Streptophyta</taxon>
        <taxon>Embryophyta</taxon>
        <taxon>Tracheophyta</taxon>
        <taxon>Spermatophyta</taxon>
        <taxon>Magnoliopsida</taxon>
        <taxon>eudicotyledons</taxon>
        <taxon>Gunneridae</taxon>
        <taxon>Pentapetalae</taxon>
        <taxon>asterids</taxon>
        <taxon>campanulids</taxon>
        <taxon>Asterales</taxon>
        <taxon>Asteraceae</taxon>
        <taxon>Asteroideae</taxon>
        <taxon>Anthemideae</taxon>
        <taxon>Anthemidinae</taxon>
        <taxon>Tanacetum</taxon>
    </lineage>
</organism>
<evidence type="ECO:0000313" key="1">
    <source>
        <dbReference type="EMBL" id="GJT65261.1"/>
    </source>
</evidence>
<feature type="non-terminal residue" evidence="1">
    <location>
        <position position="1"/>
    </location>
</feature>
<gene>
    <name evidence="1" type="ORF">Tco_1016741</name>
</gene>
<reference evidence="1" key="1">
    <citation type="journal article" date="2022" name="Int. J. Mol. Sci.">
        <title>Draft Genome of Tanacetum Coccineum: Genomic Comparison of Closely Related Tanacetum-Family Plants.</title>
        <authorList>
            <person name="Yamashiro T."/>
            <person name="Shiraishi A."/>
            <person name="Nakayama K."/>
            <person name="Satake H."/>
        </authorList>
    </citation>
    <scope>NUCLEOTIDE SEQUENCE</scope>
</reference>
<reference evidence="1" key="2">
    <citation type="submission" date="2022-01" db="EMBL/GenBank/DDBJ databases">
        <authorList>
            <person name="Yamashiro T."/>
            <person name="Shiraishi A."/>
            <person name="Satake H."/>
            <person name="Nakayama K."/>
        </authorList>
    </citation>
    <scope>NUCLEOTIDE SEQUENCE</scope>
</reference>
<sequence>MGDTFTIEQYKFFLESCIEEVNRCSASGSIRQPVAEKRPSYQISGVKELLVPLMELLYMLLFCLINRMYTEQDEEVTVIGMHTRGFMAPYRNVSTFSNIKEYAQIPLVKQRDITIACFAIHNFIRKEGLSDDFFAQYDQSDIHINENVRDDNDGDVEVAEPIGSEADQQYMINLRDDSALQIMQASQRWADILLLTRRRRPPLTPIFRRLHLYMPLSPPLFPLSLLKSVMFSISERFKHGSSLKASPLLYPKLCHMLFEKCSASGSIRRPVAEKRPYYQIFGVKELLVPLMELLYMLLFRLINRIYTEQEEEPPPTTSRPHLPSSPPQYAVVSTSVLHRIHLKPSSSPSLRHTRGFMAPYRNARYWLGDFFRKRAMTSKEKFNHAHAKHRNVIERAFGVLKARFPILKNGDETISLAPVVSANEELMKLKQGVASLLEVPKGKNINELADDAR</sequence>
<proteinExistence type="predicted"/>
<evidence type="ECO:0000313" key="2">
    <source>
        <dbReference type="Proteomes" id="UP001151760"/>
    </source>
</evidence>
<keyword evidence="2" id="KW-1185">Reference proteome</keyword>
<protein>
    <recommendedName>
        <fullName evidence="3">DDE Tnp4 domain-containing protein</fullName>
    </recommendedName>
</protein>
<dbReference type="EMBL" id="BQNB010017618">
    <property type="protein sequence ID" value="GJT65261.1"/>
    <property type="molecule type" value="Genomic_DNA"/>
</dbReference>
<dbReference type="Proteomes" id="UP001151760">
    <property type="component" value="Unassembled WGS sequence"/>
</dbReference>
<evidence type="ECO:0008006" key="3">
    <source>
        <dbReference type="Google" id="ProtNLM"/>
    </source>
</evidence>
<accession>A0ABQ5FPI3</accession>